<dbReference type="OrthoDB" id="10250105at2759"/>
<dbReference type="Pfam" id="PF03099">
    <property type="entry name" value="BPL_LplA_LipB"/>
    <property type="match status" value="1"/>
</dbReference>
<dbReference type="GO" id="GO:0004077">
    <property type="term" value="F:biotin--[biotin carboxyl-carrier protein] ligase activity"/>
    <property type="evidence" value="ECO:0007669"/>
    <property type="project" value="EnsemblFungi"/>
</dbReference>
<dbReference type="CDD" id="cd03144">
    <property type="entry name" value="GATase1_ScBLP_like"/>
    <property type="match status" value="1"/>
</dbReference>
<evidence type="ECO:0000313" key="3">
    <source>
        <dbReference type="Proteomes" id="UP000019384"/>
    </source>
</evidence>
<evidence type="ECO:0000259" key="1">
    <source>
        <dbReference type="PROSITE" id="PS51733"/>
    </source>
</evidence>
<dbReference type="Gene3D" id="3.40.50.880">
    <property type="match status" value="1"/>
</dbReference>
<sequence>MNVLVYSGPGTTADSVKHCLETLRNLLSPYYAVTAVDSRTLLKEPWAPKTSVVVFPGGADLPMCREMAEGGISEIVKFVRKGGRYIGFCAGGYFGSGRCEFAVGNPELEVSGSRDLKFFPGTCRGPAFGGFEYHTELGTKAVKLNINTSILPDVPNTVHNYYNGGGVFVNTEQYSNVEVLASYEQQLDVDPGSGIPAACIITKVGHGFALLTGTHPEFTPAFLKATNKEPEFASVIKTLSDSDNARLMFLKSSLRRLGLSVNEEFTGRPSLTPLYLSSIRTEDSLKLLQHIKNEIGVDDEGILKGSANSFRLHEPPATALDLQLKEGYEDPDTAVMDLVAIGNNFPDRKATPYFNFTTYYHELEASWRAGGDTTVGDFGNPLVYGEVLTSTSLLLDKNTNILKTLPSGFAIHGTTQVSGRGRGGNIWINPPGVLAVSILMRMAIEQAKRSPLVFYQYLGTMAYVEAVINYDGEGSHSSMPIRIKWPNDIYILKPEYVASGPPPATSSEAAYAKIGGILVNTNVFDGEYYIIAGCGLNVSNAAPTTSLNLVLETVNAVLEKSGRERLSAFTQEKLMARFLWYLEKMVTQFKQEGFEPFLNLYYKRWLHGGQIVWLHNKGNARARVTGITKDWGMLKAEEVNMEGKPTGVVYELQPDGNSFDMLSGLISTKS</sequence>
<dbReference type="InterPro" id="IPR029062">
    <property type="entry name" value="Class_I_gatase-like"/>
</dbReference>
<dbReference type="PANTHER" id="PTHR12835">
    <property type="entry name" value="BIOTIN PROTEIN LIGASE"/>
    <property type="match status" value="1"/>
</dbReference>
<dbReference type="AlphaFoldDB" id="W6MK89"/>
<feature type="domain" description="BPL/LPL catalytic" evidence="1">
    <location>
        <begin position="377"/>
        <end position="590"/>
    </location>
</feature>
<dbReference type="STRING" id="1382522.W6MK89"/>
<dbReference type="Proteomes" id="UP000019384">
    <property type="component" value="Unassembled WGS sequence"/>
</dbReference>
<name>W6MK89_9ASCO</name>
<keyword evidence="3" id="KW-1185">Reference proteome</keyword>
<dbReference type="PROSITE" id="PS51733">
    <property type="entry name" value="BPL_LPL_CATALYTIC"/>
    <property type="match status" value="1"/>
</dbReference>
<dbReference type="EMBL" id="HG793125">
    <property type="protein sequence ID" value="CDK25022.1"/>
    <property type="molecule type" value="Genomic_DNA"/>
</dbReference>
<dbReference type="RefSeq" id="XP_022457037.1">
    <property type="nucleotide sequence ID" value="XM_022605583.1"/>
</dbReference>
<dbReference type="PANTHER" id="PTHR12835:SF5">
    <property type="entry name" value="BIOTIN--PROTEIN LIGASE"/>
    <property type="match status" value="1"/>
</dbReference>
<reference evidence="2" key="2">
    <citation type="submission" date="2014-02" db="EMBL/GenBank/DDBJ databases">
        <title>Complete DNA sequence of /Kuraishia capsulata/ illustrates novel genomic features among budding yeasts (/Saccharomycotina/).</title>
        <authorList>
            <person name="Morales L."/>
            <person name="Noel B."/>
            <person name="Porcel B."/>
            <person name="Marcet-Houben M."/>
            <person name="Hullo M-F."/>
            <person name="Sacerdot C."/>
            <person name="Tekaia F."/>
            <person name="Leh-Louis V."/>
            <person name="Despons L."/>
            <person name="Khanna V."/>
            <person name="Aury J-M."/>
            <person name="Barbe V."/>
            <person name="Couloux A."/>
            <person name="Labadie K."/>
            <person name="Pelletier E."/>
            <person name="Souciet J-L."/>
            <person name="Boekhout T."/>
            <person name="Gabaldon T."/>
            <person name="Wincker P."/>
            <person name="Dujon B."/>
        </authorList>
    </citation>
    <scope>NUCLEOTIDE SEQUENCE</scope>
    <source>
        <strain evidence="2">CBS 1993</strain>
    </source>
</reference>
<organism evidence="2 3">
    <name type="scientific">Kuraishia capsulata CBS 1993</name>
    <dbReference type="NCBI Taxonomy" id="1382522"/>
    <lineage>
        <taxon>Eukaryota</taxon>
        <taxon>Fungi</taxon>
        <taxon>Dikarya</taxon>
        <taxon>Ascomycota</taxon>
        <taxon>Saccharomycotina</taxon>
        <taxon>Pichiomycetes</taxon>
        <taxon>Pichiales</taxon>
        <taxon>Pichiaceae</taxon>
        <taxon>Kuraishia</taxon>
    </lineage>
</organism>
<dbReference type="SUPFAM" id="SSF55681">
    <property type="entry name" value="Class II aaRS and biotin synthetases"/>
    <property type="match status" value="1"/>
</dbReference>
<reference evidence="2" key="1">
    <citation type="submission" date="2013-12" db="EMBL/GenBank/DDBJ databases">
        <authorList>
            <person name="Genoscope - CEA"/>
        </authorList>
    </citation>
    <scope>NUCLEOTIDE SEQUENCE</scope>
    <source>
        <strain evidence="2">CBS 1993</strain>
    </source>
</reference>
<gene>
    <name evidence="2" type="ORF">KUCA_T00000989001</name>
</gene>
<dbReference type="InterPro" id="IPR019197">
    <property type="entry name" value="Biotin-prot_ligase_N"/>
</dbReference>
<evidence type="ECO:0000313" key="2">
    <source>
        <dbReference type="EMBL" id="CDK25022.1"/>
    </source>
</evidence>
<accession>W6MK89</accession>
<dbReference type="SUPFAM" id="SSF52317">
    <property type="entry name" value="Class I glutamine amidotransferase-like"/>
    <property type="match status" value="1"/>
</dbReference>
<dbReference type="InterPro" id="IPR045864">
    <property type="entry name" value="aa-tRNA-synth_II/BPL/LPL"/>
</dbReference>
<dbReference type="GO" id="GO:0005737">
    <property type="term" value="C:cytoplasm"/>
    <property type="evidence" value="ECO:0007669"/>
    <property type="project" value="TreeGrafter"/>
</dbReference>
<dbReference type="InterPro" id="IPR004143">
    <property type="entry name" value="BPL_LPL_catalytic"/>
</dbReference>
<dbReference type="Pfam" id="PF09825">
    <property type="entry name" value="BPL_N"/>
    <property type="match status" value="1"/>
</dbReference>
<dbReference type="HOGENOM" id="CLU_006150_1_1_1"/>
<protein>
    <recommendedName>
        <fullName evidence="1">BPL/LPL catalytic domain-containing protein</fullName>
    </recommendedName>
</protein>
<dbReference type="GeneID" id="34518425"/>
<dbReference type="Gene3D" id="3.30.930.10">
    <property type="entry name" value="Bira Bifunctional Protein, Domain 2"/>
    <property type="match status" value="1"/>
</dbReference>
<proteinExistence type="predicted"/>